<dbReference type="Pfam" id="PF07200">
    <property type="entry name" value="Mod_r"/>
    <property type="match status" value="1"/>
</dbReference>
<dbReference type="InterPro" id="IPR009851">
    <property type="entry name" value="Mod_r"/>
</dbReference>
<reference evidence="8" key="1">
    <citation type="submission" date="2022-12" db="EMBL/GenBank/DDBJ databases">
        <authorList>
            <person name="Brejova B."/>
        </authorList>
    </citation>
    <scope>NUCLEOTIDE SEQUENCE</scope>
</reference>
<comment type="similarity">
    <text evidence="2">Belongs to the VPS37 family.</text>
</comment>
<evidence type="ECO:0000256" key="1">
    <source>
        <dbReference type="ARBA" id="ARBA00004177"/>
    </source>
</evidence>
<evidence type="ECO:0000259" key="7">
    <source>
        <dbReference type="PROSITE" id="PS51314"/>
    </source>
</evidence>
<organism evidence="8 9">
    <name type="scientific">Candida verbasci</name>
    <dbReference type="NCBI Taxonomy" id="1227364"/>
    <lineage>
        <taxon>Eukaryota</taxon>
        <taxon>Fungi</taxon>
        <taxon>Dikarya</taxon>
        <taxon>Ascomycota</taxon>
        <taxon>Saccharomycotina</taxon>
        <taxon>Pichiomycetes</taxon>
        <taxon>Debaryomycetaceae</taxon>
        <taxon>Candida/Lodderomyces clade</taxon>
        <taxon>Candida</taxon>
    </lineage>
</organism>
<evidence type="ECO:0000313" key="8">
    <source>
        <dbReference type="EMBL" id="CAI5758663.1"/>
    </source>
</evidence>
<dbReference type="Gene3D" id="1.10.287.660">
    <property type="entry name" value="Helix hairpin bin"/>
    <property type="match status" value="1"/>
</dbReference>
<proteinExistence type="inferred from homology"/>
<dbReference type="EMBL" id="CANTUO010000003">
    <property type="protein sequence ID" value="CAI5758663.1"/>
    <property type="molecule type" value="Genomic_DNA"/>
</dbReference>
<dbReference type="GO" id="GO:0043162">
    <property type="term" value="P:ubiquitin-dependent protein catabolic process via the multivesicular body sorting pathway"/>
    <property type="evidence" value="ECO:0007669"/>
    <property type="project" value="UniProtKB-ARBA"/>
</dbReference>
<evidence type="ECO:0000256" key="6">
    <source>
        <dbReference type="PROSITE-ProRule" id="PRU00646"/>
    </source>
</evidence>
<dbReference type="SUPFAM" id="SSF140111">
    <property type="entry name" value="Endosomal sorting complex assembly domain"/>
    <property type="match status" value="1"/>
</dbReference>
<evidence type="ECO:0000256" key="5">
    <source>
        <dbReference type="ARBA" id="ARBA00022927"/>
    </source>
</evidence>
<dbReference type="GO" id="GO:0000813">
    <property type="term" value="C:ESCRT I complex"/>
    <property type="evidence" value="ECO:0007669"/>
    <property type="project" value="UniProtKB-ARBA"/>
</dbReference>
<keyword evidence="5 6" id="KW-0653">Protein transport</keyword>
<evidence type="ECO:0000256" key="2">
    <source>
        <dbReference type="ARBA" id="ARBA00007617"/>
    </source>
</evidence>
<dbReference type="PROSITE" id="PS51314">
    <property type="entry name" value="VPS37_C"/>
    <property type="match status" value="1"/>
</dbReference>
<dbReference type="OrthoDB" id="10260857at2759"/>
<protein>
    <recommendedName>
        <fullName evidence="7">VPS37 C-terminal domain-containing protein</fullName>
    </recommendedName>
</protein>
<dbReference type="InterPro" id="IPR029012">
    <property type="entry name" value="Helix_hairpin_bin_sf"/>
</dbReference>
<comment type="caution">
    <text evidence="8">The sequence shown here is derived from an EMBL/GenBank/DDBJ whole genome shotgun (WGS) entry which is preliminary data.</text>
</comment>
<dbReference type="GO" id="GO:0006886">
    <property type="term" value="P:intracellular protein transport"/>
    <property type="evidence" value="ECO:0007669"/>
    <property type="project" value="UniProtKB-ARBA"/>
</dbReference>
<evidence type="ECO:0000256" key="4">
    <source>
        <dbReference type="ARBA" id="ARBA00022753"/>
    </source>
</evidence>
<dbReference type="Proteomes" id="UP001152885">
    <property type="component" value="Unassembled WGS sequence"/>
</dbReference>
<comment type="subcellular location">
    <subcellularLocation>
        <location evidence="1">Endosome</location>
    </subcellularLocation>
</comment>
<name>A0A9W4TWF5_9ASCO</name>
<gene>
    <name evidence="8" type="ORF">CANVERA_P3175</name>
</gene>
<dbReference type="GO" id="GO:0072666">
    <property type="term" value="P:establishment of protein localization to vacuole"/>
    <property type="evidence" value="ECO:0007669"/>
    <property type="project" value="UniProtKB-ARBA"/>
</dbReference>
<sequence>MTTKIPDLLSNLTDVSAFPLHKQLELLPTNDFKEFIENPELIESYIHQLTKYKEKVEKVQSTLSTLKIILNEEIHQNLITKYQQLTKKINSQISTIRQIYQEFQNLETVQYQLFSSNFNQDFLKYKMKKLIEKTNIESNEFGKKLSKATNENEFNNIINQYKDTRAKYHFRQEKLNRWEEERVSGFI</sequence>
<dbReference type="InterPro" id="IPR037202">
    <property type="entry name" value="ESCRT_assembly_dom"/>
</dbReference>
<keyword evidence="9" id="KW-1185">Reference proteome</keyword>
<evidence type="ECO:0000256" key="3">
    <source>
        <dbReference type="ARBA" id="ARBA00022448"/>
    </source>
</evidence>
<accession>A0A9W4TWF5</accession>
<feature type="domain" description="VPS37 C-terminal" evidence="7">
    <location>
        <begin position="101"/>
        <end position="187"/>
    </location>
</feature>
<dbReference type="AlphaFoldDB" id="A0A9W4TWF5"/>
<keyword evidence="4" id="KW-0967">Endosome</keyword>
<evidence type="ECO:0000313" key="9">
    <source>
        <dbReference type="Proteomes" id="UP001152885"/>
    </source>
</evidence>
<keyword evidence="3 6" id="KW-0813">Transport</keyword>